<dbReference type="AlphaFoldDB" id="A0AAF0JTV1"/>
<dbReference type="KEGG" id="manq:L1994_11830"/>
<feature type="region of interest" description="Disordered" evidence="1">
    <location>
        <begin position="1"/>
        <end position="55"/>
    </location>
</feature>
<dbReference type="GeneID" id="79951101"/>
<keyword evidence="3" id="KW-1185">Reference proteome</keyword>
<dbReference type="RefSeq" id="WP_278099644.1">
    <property type="nucleotide sequence ID" value="NZ_CP091092.1"/>
</dbReference>
<name>A0AAF0JTV1_9EURY</name>
<organism evidence="2 3">
    <name type="scientific">Methanomicrobium antiquum</name>
    <dbReference type="NCBI Taxonomy" id="487686"/>
    <lineage>
        <taxon>Archaea</taxon>
        <taxon>Methanobacteriati</taxon>
        <taxon>Methanobacteriota</taxon>
        <taxon>Stenosarchaea group</taxon>
        <taxon>Methanomicrobia</taxon>
        <taxon>Methanomicrobiales</taxon>
        <taxon>Methanomicrobiaceae</taxon>
        <taxon>Methanomicrobium</taxon>
    </lineage>
</organism>
<protein>
    <submittedName>
        <fullName evidence="2">Uncharacterized protein</fullName>
    </submittedName>
</protein>
<evidence type="ECO:0000313" key="2">
    <source>
        <dbReference type="EMBL" id="WFN36808.1"/>
    </source>
</evidence>
<gene>
    <name evidence="2" type="ORF">L1994_11830</name>
</gene>
<feature type="compositionally biased region" description="Basic and acidic residues" evidence="1">
    <location>
        <begin position="1"/>
        <end position="34"/>
    </location>
</feature>
<dbReference type="Proteomes" id="UP001218895">
    <property type="component" value="Chromosome"/>
</dbReference>
<evidence type="ECO:0000313" key="3">
    <source>
        <dbReference type="Proteomes" id="UP001218895"/>
    </source>
</evidence>
<sequence length="111" mass="12519">MEEMEEKKGHFEKGRWVLDSDVQKTSEKEEKNESSEEPGQKQNQSSQDDFEKLIADTENSVKAAVDNIINLGNNLLGTKEGRKEIESRAKSAGKNFLKSIEEAVSDAKKKF</sequence>
<proteinExistence type="predicted"/>
<evidence type="ECO:0000256" key="1">
    <source>
        <dbReference type="SAM" id="MobiDB-lite"/>
    </source>
</evidence>
<dbReference type="EMBL" id="CP091092">
    <property type="protein sequence ID" value="WFN36808.1"/>
    <property type="molecule type" value="Genomic_DNA"/>
</dbReference>
<reference evidence="2" key="1">
    <citation type="submission" date="2022-01" db="EMBL/GenBank/DDBJ databases">
        <title>Complete genome of Methanomicrobium antiquum DSM 21220.</title>
        <authorList>
            <person name="Chen S.-C."/>
            <person name="You Y.-T."/>
            <person name="Zhou Y.-Z."/>
            <person name="Lai M.-C."/>
        </authorList>
    </citation>
    <scope>NUCLEOTIDE SEQUENCE</scope>
    <source>
        <strain evidence="2">DSM 21220</strain>
    </source>
</reference>
<accession>A0AAF0JTV1</accession>